<evidence type="ECO:0000313" key="1">
    <source>
        <dbReference type="EMBL" id="QFG03126.1"/>
    </source>
</evidence>
<reference evidence="1 2" key="2">
    <citation type="submission" date="2019-10" db="EMBL/GenBank/DDBJ databases">
        <title>Thermopilla bonchosmolovskayae gen. nov., sp. nov., a moderately thermophilic Chloroflexi bacterium from a Chukotka hot spring (Arctic, Russia), representing a novel classis Thermopillaia, which include previously uncultivated lineage OLB14.</title>
        <authorList>
            <person name="Kochetkova T.V."/>
            <person name="Zayulina K.S."/>
            <person name="Zhigarkov V.S."/>
            <person name="Minaev N.V."/>
            <person name="Novikov A."/>
            <person name="Toshchakov S.V."/>
            <person name="Elcheninov A.G."/>
            <person name="Kublanov I.V."/>
        </authorList>
    </citation>
    <scope>NUCLEOTIDE SEQUENCE [LARGE SCALE GENOMIC DNA]</scope>
    <source>
        <strain evidence="1 2">3753O</strain>
    </source>
</reference>
<dbReference type="Proteomes" id="UP000326331">
    <property type="component" value="Chromosome"/>
</dbReference>
<reference evidence="1 2" key="1">
    <citation type="submission" date="2019-08" db="EMBL/GenBank/DDBJ databases">
        <authorList>
            <person name="Toschakov S.V."/>
        </authorList>
    </citation>
    <scope>NUCLEOTIDE SEQUENCE [LARGE SCALE GENOMIC DNA]</scope>
    <source>
        <strain evidence="1 2">3753O</strain>
    </source>
</reference>
<dbReference type="RefSeq" id="WP_158067041.1">
    <property type="nucleotide sequence ID" value="NZ_CP042829.1"/>
</dbReference>
<sequence>MIEHGEPLRLAARCLYLQMTMGDHRRGQGLINICRHIVRDGRECVGPFLDETETTCGLWEERPRPGASGLRG</sequence>
<protein>
    <submittedName>
        <fullName evidence="1">Uncharacterized protein</fullName>
    </submittedName>
</protein>
<keyword evidence="2" id="KW-1185">Reference proteome</keyword>
<gene>
    <name evidence="1" type="ORF">Tbon_07395</name>
</gene>
<organism evidence="1 2">
    <name type="scientific">Tepidiforma bonchosmolovskayae</name>
    <dbReference type="NCBI Taxonomy" id="2601677"/>
    <lineage>
        <taxon>Bacteria</taxon>
        <taxon>Bacillati</taxon>
        <taxon>Chloroflexota</taxon>
        <taxon>Tepidiformia</taxon>
        <taxon>Tepidiformales</taxon>
        <taxon>Tepidiformaceae</taxon>
        <taxon>Tepidiforma</taxon>
    </lineage>
</organism>
<dbReference type="EMBL" id="CP042829">
    <property type="protein sequence ID" value="QFG03126.1"/>
    <property type="molecule type" value="Genomic_DNA"/>
</dbReference>
<proteinExistence type="predicted"/>
<evidence type="ECO:0000313" key="2">
    <source>
        <dbReference type="Proteomes" id="UP000326331"/>
    </source>
</evidence>
<accession>A0ABX6C3W8</accession>
<name>A0ABX6C3W8_9CHLR</name>